<reference evidence="2 3" key="1">
    <citation type="submission" date="2021-03" db="EMBL/GenBank/DDBJ databases">
        <authorList>
            <person name="So Y."/>
        </authorList>
    </citation>
    <scope>NUCLEOTIDE SEQUENCE [LARGE SCALE GENOMIC DNA]</scope>
    <source>
        <strain evidence="2 3">SSH11</strain>
    </source>
</reference>
<protein>
    <submittedName>
        <fullName evidence="2">Uncharacterized protein</fullName>
    </submittedName>
</protein>
<proteinExistence type="predicted"/>
<gene>
    <name evidence="2" type="ORF">J8J14_15055</name>
</gene>
<dbReference type="Proteomes" id="UP000681594">
    <property type="component" value="Unassembled WGS sequence"/>
</dbReference>
<dbReference type="EMBL" id="JAGIZB010000014">
    <property type="protein sequence ID" value="MBP0446091.1"/>
    <property type="molecule type" value="Genomic_DNA"/>
</dbReference>
<name>A0ABS4AGD5_9PROT</name>
<dbReference type="RefSeq" id="WP_209380365.1">
    <property type="nucleotide sequence ID" value="NZ_JAGIZB010000014.1"/>
</dbReference>
<evidence type="ECO:0000256" key="1">
    <source>
        <dbReference type="SAM" id="MobiDB-lite"/>
    </source>
</evidence>
<evidence type="ECO:0000313" key="2">
    <source>
        <dbReference type="EMBL" id="MBP0446091.1"/>
    </source>
</evidence>
<keyword evidence="3" id="KW-1185">Reference proteome</keyword>
<feature type="region of interest" description="Disordered" evidence="1">
    <location>
        <begin position="27"/>
        <end position="53"/>
    </location>
</feature>
<sequence>MPDRIFRLAAALRAERSPAVSRLLDAFANDNEGPSSGNGADAGPPEPCWDGPGTILSLGTKDGRHGLGAMRALIGEDGDGTPDMNALIRLLAHYGIWLGFEGAVEPIHGGRLRQLPVPVGGRGRVEYQLDVRRIVRSAQRLTADGTILLNGRPAAILEGFSIAFRPQVRSDRDQRRGA</sequence>
<accession>A0ABS4AGD5</accession>
<organism evidence="2 3">
    <name type="scientific">Pararoseomonas baculiformis</name>
    <dbReference type="NCBI Taxonomy" id="2820812"/>
    <lineage>
        <taxon>Bacteria</taxon>
        <taxon>Pseudomonadati</taxon>
        <taxon>Pseudomonadota</taxon>
        <taxon>Alphaproteobacteria</taxon>
        <taxon>Acetobacterales</taxon>
        <taxon>Acetobacteraceae</taxon>
        <taxon>Pararoseomonas</taxon>
    </lineage>
</organism>
<comment type="caution">
    <text evidence="2">The sequence shown here is derived from an EMBL/GenBank/DDBJ whole genome shotgun (WGS) entry which is preliminary data.</text>
</comment>
<evidence type="ECO:0000313" key="3">
    <source>
        <dbReference type="Proteomes" id="UP000681594"/>
    </source>
</evidence>